<protein>
    <submittedName>
        <fullName evidence="1">Uncharacterized protein</fullName>
    </submittedName>
</protein>
<sequence length="382" mass="43432">MSALEVESFRPVLTPERNLQSTPYLFWFSGAGCTMDTGLQLRNQLEADDAFGQGNMRFIPSIISVEKPDRAKYDDIARHMIQLSKQGRRIISVVHSFGLVEQAAVFQKIREIDPDFFEQDFTERFDAVVISGVGLHDGFSPHKHIATGLKGVMASFPLGFATPGQGLDSLAVAHHSELEDEVIAEKLRKFFHPAVSHHDDRFDVLHSPHDEIDLDEKVQKAIKTIDGRIMHDFDHKERDRLVEDLQERARATKRYVLERYSGKKGSRLFMVPVESAVKLGKSLLGLQALGYMELVRLLPSFVQQHPRETLQQLEQQGAQIWFIHLEYDSFYDSEDIVQLNSHFERGRVLEVELDNHHSIVANPTRIKGHLQEIIHADAAIAA</sequence>
<evidence type="ECO:0000313" key="1">
    <source>
        <dbReference type="EMBL" id="OGK50700.1"/>
    </source>
</evidence>
<dbReference type="AlphaFoldDB" id="A0A1F7J532"/>
<gene>
    <name evidence="1" type="ORF">A3B50_03470</name>
</gene>
<comment type="caution">
    <text evidence="1">The sequence shown here is derived from an EMBL/GenBank/DDBJ whole genome shotgun (WGS) entry which is preliminary data.</text>
</comment>
<evidence type="ECO:0000313" key="2">
    <source>
        <dbReference type="Proteomes" id="UP000178558"/>
    </source>
</evidence>
<dbReference type="EMBL" id="MGAQ01000013">
    <property type="protein sequence ID" value="OGK50700.1"/>
    <property type="molecule type" value="Genomic_DNA"/>
</dbReference>
<proteinExistence type="predicted"/>
<dbReference type="Proteomes" id="UP000178558">
    <property type="component" value="Unassembled WGS sequence"/>
</dbReference>
<reference evidence="1 2" key="1">
    <citation type="journal article" date="2016" name="Nat. Commun.">
        <title>Thousands of microbial genomes shed light on interconnected biogeochemical processes in an aquifer system.</title>
        <authorList>
            <person name="Anantharaman K."/>
            <person name="Brown C.T."/>
            <person name="Hug L.A."/>
            <person name="Sharon I."/>
            <person name="Castelle C.J."/>
            <person name="Probst A.J."/>
            <person name="Thomas B.C."/>
            <person name="Singh A."/>
            <person name="Wilkins M.J."/>
            <person name="Karaoz U."/>
            <person name="Brodie E.L."/>
            <person name="Williams K.H."/>
            <person name="Hubbard S.S."/>
            <person name="Banfield J.F."/>
        </authorList>
    </citation>
    <scope>NUCLEOTIDE SEQUENCE [LARGE SCALE GENOMIC DNA]</scope>
</reference>
<organism evidence="1 2">
    <name type="scientific">Candidatus Roizmanbacteria bacterium RIFCSPLOWO2_01_FULL_40_42</name>
    <dbReference type="NCBI Taxonomy" id="1802066"/>
    <lineage>
        <taxon>Bacteria</taxon>
        <taxon>Candidatus Roizmaniibacteriota</taxon>
    </lineage>
</organism>
<name>A0A1F7J532_9BACT</name>
<accession>A0A1F7J532</accession>